<dbReference type="Proteomes" id="UP000298460">
    <property type="component" value="Unassembled WGS sequence"/>
</dbReference>
<name>A0A4Z0QYM5_9FIRM</name>
<dbReference type="RefSeq" id="WP_135551656.1">
    <property type="nucleotide sequence ID" value="NZ_SPQQ01000013.1"/>
</dbReference>
<evidence type="ECO:0000313" key="2">
    <source>
        <dbReference type="EMBL" id="TGE35540.1"/>
    </source>
</evidence>
<gene>
    <name evidence="2" type="ORF">E4K67_24805</name>
</gene>
<dbReference type="InterPro" id="IPR042267">
    <property type="entry name" value="VTC_sf"/>
</dbReference>
<dbReference type="AlphaFoldDB" id="A0A4Z0QYM5"/>
<dbReference type="Pfam" id="PF09359">
    <property type="entry name" value="VTC"/>
    <property type="match status" value="1"/>
</dbReference>
<dbReference type="OrthoDB" id="185578at2"/>
<dbReference type="InterPro" id="IPR018966">
    <property type="entry name" value="VTC_domain"/>
</dbReference>
<keyword evidence="3" id="KW-1185">Reference proteome</keyword>
<sequence length="275" mass="32220">MAITAFKRYEMKFMLSQTQFDTLIPKLLVYMNPDDHCQNGKDYSIYNIYYDTRDHNLIRHSLSKPYYKEKLRLRSYNISTSPDDKVFLELKKKIGGIVNKRRAVLTMKEADDFIKFGKRPVTTNTMTQQVVSEIEYFLSHNDVDPAVYIGYKRLAFFGKEDKDFRVTFDYEITTRRTDLSLEKASYGDQLLDKGQYLMEVKLSDSVPMWLSKTLSDLLIYRTGFSKYGQEFENTCPYLYPTHDVSYRESMVSAKPWPSMVRSDPSVTSDSLSYSI</sequence>
<reference evidence="2 3" key="1">
    <citation type="submission" date="2019-03" db="EMBL/GenBank/DDBJ databases">
        <title>Draft Genome Sequence of Desulfosporosinus fructosivorans Strain 63.6F, Isolated from Marine Sediment in the Baltic Sea.</title>
        <authorList>
            <person name="Hausmann B."/>
            <person name="Vandieken V."/>
            <person name="Pjevac P."/>
            <person name="Schreck K."/>
            <person name="Herbold C.W."/>
            <person name="Loy A."/>
        </authorList>
    </citation>
    <scope>NUCLEOTIDE SEQUENCE [LARGE SCALE GENOMIC DNA]</scope>
    <source>
        <strain evidence="2 3">63.6F</strain>
    </source>
</reference>
<evidence type="ECO:0000259" key="1">
    <source>
        <dbReference type="Pfam" id="PF09359"/>
    </source>
</evidence>
<comment type="caution">
    <text evidence="2">The sequence shown here is derived from an EMBL/GenBank/DDBJ whole genome shotgun (WGS) entry which is preliminary data.</text>
</comment>
<protein>
    <submittedName>
        <fullName evidence="2">Polyphosphate polymerase domain-containing protein</fullName>
    </submittedName>
</protein>
<dbReference type="Gene3D" id="3.20.100.30">
    <property type="entry name" value="VTC, catalytic tunnel domain"/>
    <property type="match status" value="1"/>
</dbReference>
<dbReference type="GO" id="GO:0006799">
    <property type="term" value="P:polyphosphate biosynthetic process"/>
    <property type="evidence" value="ECO:0007669"/>
    <property type="project" value="UniProtKB-ARBA"/>
</dbReference>
<proteinExistence type="predicted"/>
<dbReference type="EMBL" id="SPQQ01000013">
    <property type="protein sequence ID" value="TGE35540.1"/>
    <property type="molecule type" value="Genomic_DNA"/>
</dbReference>
<accession>A0A4Z0QYM5</accession>
<feature type="domain" description="VTC" evidence="1">
    <location>
        <begin position="7"/>
        <end position="230"/>
    </location>
</feature>
<dbReference type="CDD" id="cd07750">
    <property type="entry name" value="PolyPPase_VTC_like"/>
    <property type="match status" value="1"/>
</dbReference>
<evidence type="ECO:0000313" key="3">
    <source>
        <dbReference type="Proteomes" id="UP000298460"/>
    </source>
</evidence>
<organism evidence="2 3">
    <name type="scientific">Desulfosporosinus fructosivorans</name>
    <dbReference type="NCBI Taxonomy" id="2018669"/>
    <lineage>
        <taxon>Bacteria</taxon>
        <taxon>Bacillati</taxon>
        <taxon>Bacillota</taxon>
        <taxon>Clostridia</taxon>
        <taxon>Eubacteriales</taxon>
        <taxon>Desulfitobacteriaceae</taxon>
        <taxon>Desulfosporosinus</taxon>
    </lineage>
</organism>